<organism evidence="7 8">
    <name type="scientific">Polysphondylium violaceum</name>
    <dbReference type="NCBI Taxonomy" id="133409"/>
    <lineage>
        <taxon>Eukaryota</taxon>
        <taxon>Amoebozoa</taxon>
        <taxon>Evosea</taxon>
        <taxon>Eumycetozoa</taxon>
        <taxon>Dictyostelia</taxon>
        <taxon>Dictyosteliales</taxon>
        <taxon>Dictyosteliaceae</taxon>
        <taxon>Polysphondylium</taxon>
    </lineage>
</organism>
<dbReference type="PROSITE" id="PS51625">
    <property type="entry name" value="SAM_MT_TRMB"/>
    <property type="match status" value="1"/>
</dbReference>
<evidence type="ECO:0000256" key="5">
    <source>
        <dbReference type="ARBA" id="ARBA00022691"/>
    </source>
</evidence>
<dbReference type="AlphaFoldDB" id="A0A8J4Q3P8"/>
<keyword evidence="3" id="KW-0489">Methyltransferase</keyword>
<dbReference type="EC" id="2.1.1.33" evidence="2"/>
<gene>
    <name evidence="7" type="ORF">CYY_000559</name>
</gene>
<dbReference type="PANTHER" id="PTHR23417">
    <property type="entry name" value="3-DEOXY-D-MANNO-OCTULOSONIC-ACID TRANSFERASE/TRNA GUANINE-N 7 - -METHYLTRANSFERASE"/>
    <property type="match status" value="1"/>
</dbReference>
<dbReference type="InterPro" id="IPR003358">
    <property type="entry name" value="tRNA_(Gua-N-7)_MeTrfase_Trmb"/>
</dbReference>
<dbReference type="InterPro" id="IPR029063">
    <property type="entry name" value="SAM-dependent_MTases_sf"/>
</dbReference>
<dbReference type="PANTHER" id="PTHR23417:SF16">
    <property type="entry name" value="TRNA (GUANINE-N(7)-)-METHYLTRANSFERASE"/>
    <property type="match status" value="1"/>
</dbReference>
<dbReference type="GO" id="GO:0008176">
    <property type="term" value="F:tRNA (guanine(46)-N7)-methyltransferase activity"/>
    <property type="evidence" value="ECO:0007669"/>
    <property type="project" value="UniProtKB-EC"/>
</dbReference>
<evidence type="ECO:0000256" key="4">
    <source>
        <dbReference type="ARBA" id="ARBA00022679"/>
    </source>
</evidence>
<dbReference type="Gene3D" id="3.40.50.150">
    <property type="entry name" value="Vaccinia Virus protein VP39"/>
    <property type="match status" value="1"/>
</dbReference>
<evidence type="ECO:0000256" key="3">
    <source>
        <dbReference type="ARBA" id="ARBA00022603"/>
    </source>
</evidence>
<proteinExistence type="predicted"/>
<dbReference type="EMBL" id="AJWJ01000010">
    <property type="protein sequence ID" value="KAF2078175.1"/>
    <property type="molecule type" value="Genomic_DNA"/>
</dbReference>
<keyword evidence="6" id="KW-0819">tRNA processing</keyword>
<name>A0A8J4Q3P8_9MYCE</name>
<protein>
    <recommendedName>
        <fullName evidence="2">tRNA (guanine(46)-N(7))-methyltransferase</fullName>
        <ecNumber evidence="2">2.1.1.33</ecNumber>
    </recommendedName>
</protein>
<dbReference type="Pfam" id="PF02390">
    <property type="entry name" value="Methyltransf_4"/>
    <property type="match status" value="1"/>
</dbReference>
<sequence>MFKQITQLSRYKNISCLNNIYKLNSSSSNSRTQPFNYYYTTKTIKTSTTTTVSTQNEHDIDYNSDDNTLKDTKGNDINNSGLNKTIQSIGNVGITKKSSKIRPHVNPFSPVLQMKVHIPDWKYKYQDLSLPFHIDLGCGRGEMLIDRSFSLQDRNYLGVDIRAAFVEVAQADLDQRREKTFDSEKIKKNIDFLTSHVNVNFSHLAQSLPPNSIKEISILFPDPWWKKRHVKRRMLNSQLIQDIINSTPIGCKIYLMTDVASLLVDMDALFESFPNKFKKLDKDIKWPLPSTRAQNYFQTVNYSIFERI</sequence>
<comment type="caution">
    <text evidence="7">The sequence shown here is derived from an EMBL/GenBank/DDBJ whole genome shotgun (WGS) entry which is preliminary data.</text>
</comment>
<evidence type="ECO:0000256" key="2">
    <source>
        <dbReference type="ARBA" id="ARBA00011977"/>
    </source>
</evidence>
<evidence type="ECO:0000256" key="6">
    <source>
        <dbReference type="ARBA" id="ARBA00022694"/>
    </source>
</evidence>
<keyword evidence="4" id="KW-0808">Transferase</keyword>
<reference evidence="7" key="1">
    <citation type="submission" date="2020-01" db="EMBL/GenBank/DDBJ databases">
        <title>Development of genomics and gene disruption for Polysphondylium violaceum indicates a role for the polyketide synthase stlB in stalk morphogenesis.</title>
        <authorList>
            <person name="Narita B."/>
            <person name="Kawabe Y."/>
            <person name="Kin K."/>
            <person name="Saito T."/>
            <person name="Gibbs R."/>
            <person name="Kuspa A."/>
            <person name="Muzny D."/>
            <person name="Queller D."/>
            <person name="Richards S."/>
            <person name="Strassman J."/>
            <person name="Sucgang R."/>
            <person name="Worley K."/>
            <person name="Schaap P."/>
        </authorList>
    </citation>
    <scope>NUCLEOTIDE SEQUENCE</scope>
    <source>
        <strain evidence="7">QSvi11</strain>
    </source>
</reference>
<keyword evidence="5" id="KW-0949">S-adenosyl-L-methionine</keyword>
<dbReference type="Proteomes" id="UP000695562">
    <property type="component" value="Unassembled WGS sequence"/>
</dbReference>
<accession>A0A8J4Q3P8</accession>
<evidence type="ECO:0000256" key="1">
    <source>
        <dbReference type="ARBA" id="ARBA00000142"/>
    </source>
</evidence>
<dbReference type="OrthoDB" id="47276at2759"/>
<keyword evidence="8" id="KW-1185">Reference proteome</keyword>
<evidence type="ECO:0000313" key="8">
    <source>
        <dbReference type="Proteomes" id="UP000695562"/>
    </source>
</evidence>
<evidence type="ECO:0000313" key="7">
    <source>
        <dbReference type="EMBL" id="KAF2078175.1"/>
    </source>
</evidence>
<comment type="catalytic activity">
    <reaction evidence="1">
        <text>guanosine(46) in tRNA + S-adenosyl-L-methionine = N(7)-methylguanosine(46) in tRNA + S-adenosyl-L-homocysteine</text>
        <dbReference type="Rhea" id="RHEA:42708"/>
        <dbReference type="Rhea" id="RHEA-COMP:10188"/>
        <dbReference type="Rhea" id="RHEA-COMP:10189"/>
        <dbReference type="ChEBI" id="CHEBI:57856"/>
        <dbReference type="ChEBI" id="CHEBI:59789"/>
        <dbReference type="ChEBI" id="CHEBI:74269"/>
        <dbReference type="ChEBI" id="CHEBI:74480"/>
        <dbReference type="EC" id="2.1.1.33"/>
    </reaction>
</comment>
<dbReference type="GO" id="GO:0043527">
    <property type="term" value="C:tRNA methyltransferase complex"/>
    <property type="evidence" value="ECO:0007669"/>
    <property type="project" value="TreeGrafter"/>
</dbReference>
<dbReference type="SUPFAM" id="SSF53335">
    <property type="entry name" value="S-adenosyl-L-methionine-dependent methyltransferases"/>
    <property type="match status" value="1"/>
</dbReference>